<dbReference type="SUPFAM" id="SSF55729">
    <property type="entry name" value="Acyl-CoA N-acyltransferases (Nat)"/>
    <property type="match status" value="1"/>
</dbReference>
<gene>
    <name evidence="2" type="ORF">GGX14DRAFT_464976</name>
</gene>
<organism evidence="2 3">
    <name type="scientific">Mycena pura</name>
    <dbReference type="NCBI Taxonomy" id="153505"/>
    <lineage>
        <taxon>Eukaryota</taxon>
        <taxon>Fungi</taxon>
        <taxon>Dikarya</taxon>
        <taxon>Basidiomycota</taxon>
        <taxon>Agaricomycotina</taxon>
        <taxon>Agaricomycetes</taxon>
        <taxon>Agaricomycetidae</taxon>
        <taxon>Agaricales</taxon>
        <taxon>Marasmiineae</taxon>
        <taxon>Mycenaceae</taxon>
        <taxon>Mycena</taxon>
    </lineage>
</organism>
<dbReference type="Proteomes" id="UP001219525">
    <property type="component" value="Unassembled WGS sequence"/>
</dbReference>
<evidence type="ECO:0000259" key="1">
    <source>
        <dbReference type="Pfam" id="PF00583"/>
    </source>
</evidence>
<keyword evidence="3" id="KW-1185">Reference proteome</keyword>
<feature type="domain" description="N-acetyltransferase" evidence="1">
    <location>
        <begin position="55"/>
        <end position="118"/>
    </location>
</feature>
<evidence type="ECO:0000313" key="2">
    <source>
        <dbReference type="EMBL" id="KAJ7201293.1"/>
    </source>
</evidence>
<dbReference type="GO" id="GO:0016747">
    <property type="term" value="F:acyltransferase activity, transferring groups other than amino-acyl groups"/>
    <property type="evidence" value="ECO:0007669"/>
    <property type="project" value="InterPro"/>
</dbReference>
<dbReference type="InterPro" id="IPR000182">
    <property type="entry name" value="GNAT_dom"/>
</dbReference>
<sequence>MTPTSLAFALVPGDLVTDVQLKACASLFSSNYGIWSPLASAPLKPGGRVKMGAARLRDQCLSDPAHSMLALCTVGEVIVGHAFGTIWEYNGSNVCWITQLVVRHDHRERGIATTLLRLLPGPDLKCAAFGLASSHPAACLALFKRTRMFHANVRKLNLNFIKTHARKILDTTNISYLKDVHLRGSLFQDVDEAGVISCAFTAFYVDHEELLEALKSWEDKHDMSWPLGVLPEGHEFLCIVANKEV</sequence>
<evidence type="ECO:0000313" key="3">
    <source>
        <dbReference type="Proteomes" id="UP001219525"/>
    </source>
</evidence>
<dbReference type="InterPro" id="IPR016181">
    <property type="entry name" value="Acyl_CoA_acyltransferase"/>
</dbReference>
<dbReference type="EMBL" id="JARJCW010000059">
    <property type="protein sequence ID" value="KAJ7201293.1"/>
    <property type="molecule type" value="Genomic_DNA"/>
</dbReference>
<comment type="caution">
    <text evidence="2">The sequence shown here is derived from an EMBL/GenBank/DDBJ whole genome shotgun (WGS) entry which is preliminary data.</text>
</comment>
<dbReference type="AlphaFoldDB" id="A0AAD6VA46"/>
<name>A0AAD6VA46_9AGAR</name>
<protein>
    <recommendedName>
        <fullName evidence="1">N-acetyltransferase domain-containing protein</fullName>
    </recommendedName>
</protein>
<dbReference type="Gene3D" id="3.40.630.30">
    <property type="match status" value="1"/>
</dbReference>
<dbReference type="Pfam" id="PF00583">
    <property type="entry name" value="Acetyltransf_1"/>
    <property type="match status" value="1"/>
</dbReference>
<dbReference type="CDD" id="cd04301">
    <property type="entry name" value="NAT_SF"/>
    <property type="match status" value="1"/>
</dbReference>
<proteinExistence type="predicted"/>
<accession>A0AAD6VA46</accession>
<reference evidence="2" key="1">
    <citation type="submission" date="2023-03" db="EMBL/GenBank/DDBJ databases">
        <title>Massive genome expansion in bonnet fungi (Mycena s.s.) driven by repeated elements and novel gene families across ecological guilds.</title>
        <authorList>
            <consortium name="Lawrence Berkeley National Laboratory"/>
            <person name="Harder C.B."/>
            <person name="Miyauchi S."/>
            <person name="Viragh M."/>
            <person name="Kuo A."/>
            <person name="Thoen E."/>
            <person name="Andreopoulos B."/>
            <person name="Lu D."/>
            <person name="Skrede I."/>
            <person name="Drula E."/>
            <person name="Henrissat B."/>
            <person name="Morin E."/>
            <person name="Kohler A."/>
            <person name="Barry K."/>
            <person name="LaButti K."/>
            <person name="Morin E."/>
            <person name="Salamov A."/>
            <person name="Lipzen A."/>
            <person name="Mereny Z."/>
            <person name="Hegedus B."/>
            <person name="Baldrian P."/>
            <person name="Stursova M."/>
            <person name="Weitz H."/>
            <person name="Taylor A."/>
            <person name="Grigoriev I.V."/>
            <person name="Nagy L.G."/>
            <person name="Martin F."/>
            <person name="Kauserud H."/>
        </authorList>
    </citation>
    <scope>NUCLEOTIDE SEQUENCE</scope>
    <source>
        <strain evidence="2">9144</strain>
    </source>
</reference>